<dbReference type="GO" id="GO:0003677">
    <property type="term" value="F:DNA binding"/>
    <property type="evidence" value="ECO:0007669"/>
    <property type="project" value="UniProtKB-KW"/>
</dbReference>
<dbReference type="Proteomes" id="UP000557772">
    <property type="component" value="Unassembled WGS sequence"/>
</dbReference>
<dbReference type="PANTHER" id="PTHR33164">
    <property type="entry name" value="TRANSCRIPTIONAL REGULATOR, MARR FAMILY"/>
    <property type="match status" value="1"/>
</dbReference>
<keyword evidence="1" id="KW-0805">Transcription regulation</keyword>
<name>A0A849AFU1_9MICO</name>
<evidence type="ECO:0000259" key="4">
    <source>
        <dbReference type="PROSITE" id="PS50995"/>
    </source>
</evidence>
<dbReference type="InterPro" id="IPR023187">
    <property type="entry name" value="Tscrpt_reg_MarR-type_CS"/>
</dbReference>
<evidence type="ECO:0000256" key="3">
    <source>
        <dbReference type="ARBA" id="ARBA00023163"/>
    </source>
</evidence>
<evidence type="ECO:0000256" key="1">
    <source>
        <dbReference type="ARBA" id="ARBA00023015"/>
    </source>
</evidence>
<evidence type="ECO:0000313" key="5">
    <source>
        <dbReference type="EMBL" id="NNG38723.1"/>
    </source>
</evidence>
<dbReference type="PROSITE" id="PS50995">
    <property type="entry name" value="HTH_MARR_2"/>
    <property type="match status" value="1"/>
</dbReference>
<feature type="domain" description="HTH marR-type" evidence="4">
    <location>
        <begin position="7"/>
        <end position="141"/>
    </location>
</feature>
<dbReference type="GO" id="GO:0006950">
    <property type="term" value="P:response to stress"/>
    <property type="evidence" value="ECO:0007669"/>
    <property type="project" value="TreeGrafter"/>
</dbReference>
<keyword evidence="6" id="KW-1185">Reference proteome</keyword>
<keyword evidence="2" id="KW-0238">DNA-binding</keyword>
<dbReference type="InterPro" id="IPR036388">
    <property type="entry name" value="WH-like_DNA-bd_sf"/>
</dbReference>
<evidence type="ECO:0000313" key="6">
    <source>
        <dbReference type="Proteomes" id="UP000557772"/>
    </source>
</evidence>
<accession>A0A849AFU1</accession>
<dbReference type="InterPro" id="IPR000835">
    <property type="entry name" value="HTH_MarR-typ"/>
</dbReference>
<evidence type="ECO:0000256" key="2">
    <source>
        <dbReference type="ARBA" id="ARBA00023125"/>
    </source>
</evidence>
<dbReference type="SUPFAM" id="SSF46785">
    <property type="entry name" value="Winged helix' DNA-binding domain"/>
    <property type="match status" value="1"/>
</dbReference>
<dbReference type="AlphaFoldDB" id="A0A849AFU1"/>
<protein>
    <submittedName>
        <fullName evidence="5">MarR family transcriptional regulator</fullName>
    </submittedName>
</protein>
<dbReference type="SMART" id="SM00347">
    <property type="entry name" value="HTH_MARR"/>
    <property type="match status" value="1"/>
</dbReference>
<dbReference type="Gene3D" id="1.10.10.10">
    <property type="entry name" value="Winged helix-like DNA-binding domain superfamily/Winged helix DNA-binding domain"/>
    <property type="match status" value="1"/>
</dbReference>
<dbReference type="EMBL" id="JABENB010000001">
    <property type="protein sequence ID" value="NNG38723.1"/>
    <property type="molecule type" value="Genomic_DNA"/>
</dbReference>
<dbReference type="Pfam" id="PF01047">
    <property type="entry name" value="MarR"/>
    <property type="match status" value="1"/>
</dbReference>
<dbReference type="GO" id="GO:0003700">
    <property type="term" value="F:DNA-binding transcription factor activity"/>
    <property type="evidence" value="ECO:0007669"/>
    <property type="project" value="InterPro"/>
</dbReference>
<dbReference type="PROSITE" id="PS01117">
    <property type="entry name" value="HTH_MARR_1"/>
    <property type="match status" value="1"/>
</dbReference>
<comment type="caution">
    <text evidence="5">The sequence shown here is derived from an EMBL/GenBank/DDBJ whole genome shotgun (WGS) entry which is preliminary data.</text>
</comment>
<dbReference type="PRINTS" id="PR00598">
    <property type="entry name" value="HTHMARR"/>
</dbReference>
<proteinExistence type="predicted"/>
<dbReference type="PANTHER" id="PTHR33164:SF94">
    <property type="entry name" value="TRANSCRIPTIONAL REGULATORY PROTEIN-RELATED"/>
    <property type="match status" value="1"/>
</dbReference>
<organism evidence="5 6">
    <name type="scientific">Flexivirga aerilata</name>
    <dbReference type="NCBI Taxonomy" id="1656889"/>
    <lineage>
        <taxon>Bacteria</taxon>
        <taxon>Bacillati</taxon>
        <taxon>Actinomycetota</taxon>
        <taxon>Actinomycetes</taxon>
        <taxon>Micrococcales</taxon>
        <taxon>Dermacoccaceae</taxon>
        <taxon>Flexivirga</taxon>
    </lineage>
</organism>
<dbReference type="InterPro" id="IPR036390">
    <property type="entry name" value="WH_DNA-bd_sf"/>
</dbReference>
<reference evidence="5 6" key="1">
    <citation type="submission" date="2020-05" db="EMBL/GenBank/DDBJ databases">
        <title>Flexivirga sp. ID2601S isolated from air conditioner.</title>
        <authorList>
            <person name="Kim D.H."/>
        </authorList>
    </citation>
    <scope>NUCLEOTIDE SEQUENCE [LARGE SCALE GENOMIC DNA]</scope>
    <source>
        <strain evidence="5 6">ID2601S</strain>
    </source>
</reference>
<keyword evidence="3" id="KW-0804">Transcription</keyword>
<gene>
    <name evidence="5" type="ORF">HJ588_05470</name>
</gene>
<dbReference type="InterPro" id="IPR039422">
    <property type="entry name" value="MarR/SlyA-like"/>
</dbReference>
<sequence>MDRTDSTDELVTALLTASRVLVGVSARSLADVAESLTMTQFRLLVVLSNAGTVRLNQLADALGVNASTALRTVDRLIAAGLVSRTENPDDRREVRLSLTPDGAETVERATSRRRAELARIVDRMPQSRRREIVQALLAFNDAAGEPEATPHRPAW</sequence>